<dbReference type="RefSeq" id="WP_105718721.1">
    <property type="nucleotide sequence ID" value="NZ_PVBQ01000031.1"/>
</dbReference>
<dbReference type="Gene3D" id="3.40.50.1820">
    <property type="entry name" value="alpha/beta hydrolase"/>
    <property type="match status" value="1"/>
</dbReference>
<evidence type="ECO:0000313" key="4">
    <source>
        <dbReference type="Proteomes" id="UP000239711"/>
    </source>
</evidence>
<dbReference type="SUPFAM" id="SSF53474">
    <property type="entry name" value="alpha/beta-Hydrolases"/>
    <property type="match status" value="1"/>
</dbReference>
<dbReference type="GO" id="GO:0016020">
    <property type="term" value="C:membrane"/>
    <property type="evidence" value="ECO:0007669"/>
    <property type="project" value="TreeGrafter"/>
</dbReference>
<evidence type="ECO:0000256" key="1">
    <source>
        <dbReference type="SAM" id="MobiDB-lite"/>
    </source>
</evidence>
<dbReference type="EMBL" id="PVBQ01000031">
    <property type="protein sequence ID" value="PRD44116.1"/>
    <property type="molecule type" value="Genomic_DNA"/>
</dbReference>
<dbReference type="InterPro" id="IPR029058">
    <property type="entry name" value="AB_hydrolase_fold"/>
</dbReference>
<dbReference type="Proteomes" id="UP000239711">
    <property type="component" value="Unassembled WGS sequence"/>
</dbReference>
<reference evidence="3 4" key="1">
    <citation type="submission" date="2018-02" db="EMBL/GenBank/DDBJ databases">
        <title>The draft genome of Sphingobacterium sp. 5JN-11.</title>
        <authorList>
            <person name="Liu L."/>
            <person name="Li L."/>
            <person name="Liang L."/>
            <person name="Zhang X."/>
            <person name="Wang T."/>
        </authorList>
    </citation>
    <scope>NUCLEOTIDE SEQUENCE [LARGE SCALE GENOMIC DNA]</scope>
    <source>
        <strain evidence="3 4">5JN-11</strain>
    </source>
</reference>
<dbReference type="AlphaFoldDB" id="A0A2S9IUB3"/>
<dbReference type="PRINTS" id="PR00111">
    <property type="entry name" value="ABHYDROLASE"/>
</dbReference>
<dbReference type="PANTHER" id="PTHR43798">
    <property type="entry name" value="MONOACYLGLYCEROL LIPASE"/>
    <property type="match status" value="1"/>
</dbReference>
<accession>A0A2S9IUB3</accession>
<feature type="domain" description="AB hydrolase-1" evidence="2">
    <location>
        <begin position="90"/>
        <end position="317"/>
    </location>
</feature>
<dbReference type="PANTHER" id="PTHR43798:SF33">
    <property type="entry name" value="HYDROLASE, PUTATIVE (AFU_ORTHOLOGUE AFUA_2G14860)-RELATED"/>
    <property type="match status" value="1"/>
</dbReference>
<keyword evidence="3" id="KW-0378">Hydrolase</keyword>
<dbReference type="OrthoDB" id="9773293at2"/>
<keyword evidence="4" id="KW-1185">Reference proteome</keyword>
<dbReference type="Pfam" id="PF12697">
    <property type="entry name" value="Abhydrolase_6"/>
    <property type="match status" value="1"/>
</dbReference>
<evidence type="ECO:0000313" key="3">
    <source>
        <dbReference type="EMBL" id="PRD44116.1"/>
    </source>
</evidence>
<feature type="region of interest" description="Disordered" evidence="1">
    <location>
        <begin position="333"/>
        <end position="375"/>
    </location>
</feature>
<gene>
    <name evidence="3" type="ORF">C5745_19630</name>
</gene>
<protein>
    <submittedName>
        <fullName evidence="3">Alpha/beta hydrolase</fullName>
    </submittedName>
</protein>
<name>A0A2S9IUB3_9SPHI</name>
<evidence type="ECO:0000259" key="2">
    <source>
        <dbReference type="Pfam" id="PF12697"/>
    </source>
</evidence>
<dbReference type="InterPro" id="IPR000073">
    <property type="entry name" value="AB_hydrolase_1"/>
</dbReference>
<organism evidence="3 4">
    <name type="scientific">Sphingobacterium haloxyli</name>
    <dbReference type="NCBI Taxonomy" id="2100533"/>
    <lineage>
        <taxon>Bacteria</taxon>
        <taxon>Pseudomonadati</taxon>
        <taxon>Bacteroidota</taxon>
        <taxon>Sphingobacteriia</taxon>
        <taxon>Sphingobacteriales</taxon>
        <taxon>Sphingobacteriaceae</taxon>
        <taxon>Sphingobacterium</taxon>
    </lineage>
</organism>
<dbReference type="InterPro" id="IPR050266">
    <property type="entry name" value="AB_hydrolase_sf"/>
</dbReference>
<feature type="compositionally biased region" description="Basic and acidic residues" evidence="1">
    <location>
        <begin position="342"/>
        <end position="358"/>
    </location>
</feature>
<dbReference type="GO" id="GO:0016787">
    <property type="term" value="F:hydrolase activity"/>
    <property type="evidence" value="ECO:0007669"/>
    <property type="project" value="UniProtKB-KW"/>
</dbReference>
<sequence length="375" mass="41058">MTLKRRKRKLWVSILILSAIMMSLAGIALYDSCPVGYWRSSSGYLTYKKTYSKAMGLLPTPSHTLDIRTSYGVVRVYKWQTEKTESAAPIILIPGRSAGAPMWSDNLPAFLAKHPVYAIDALGDAGMSIQTVQIGDGADQARWLHEVMSSLHVTQAHIVGHSFGGWAAANYATRYPEKIASLVLLEPICVFQGLKTTTILKTIPSAIPFLPKRWRERMIEDISGAAEIDYDDPVARMIAEGTEYYAEKLPGLPERITAEQLCTWQMPVYVAMGAKSVMHDAEKAVAFAREHIKCLQAKEWEGGTHSLPMDFPNEINAEILTFISAVAPSTPSSSSAAQSHALADKAYDPSYPHPRESGHAPYTGCRGRSCAAGPG</sequence>
<comment type="caution">
    <text evidence="3">The sequence shown here is derived from an EMBL/GenBank/DDBJ whole genome shotgun (WGS) entry which is preliminary data.</text>
</comment>
<proteinExistence type="predicted"/>